<keyword evidence="3" id="KW-1185">Reference proteome</keyword>
<protein>
    <submittedName>
        <fullName evidence="2">Polyisoprenoid-binding protein YceI</fullName>
    </submittedName>
</protein>
<dbReference type="AlphaFoldDB" id="A0A1I6Q1Y1"/>
<sequence length="213" mass="23678">MKKFLIFALIVSVTFVSCKNEKPKEVETPVSENKGEAIADGTYTVTNENSILNWKGFKPTGTHNGTVAIKDGNLVVSDGKLTGGNFTFDMNSIVVLDIPADDEYNAKLVGHLKNSDFFDVENNPTVMFKITEVLHEGTTLVKGDLTIKGITKSIEFPVSLNKTTDGVELVGNAFKIDRTEYNIQYKSQKFFDDLKDKFINDEFEISFKVNASK</sequence>
<reference evidence="3" key="1">
    <citation type="submission" date="2016-10" db="EMBL/GenBank/DDBJ databases">
        <authorList>
            <person name="Varghese N."/>
            <person name="Submissions S."/>
        </authorList>
    </citation>
    <scope>NUCLEOTIDE SEQUENCE [LARGE SCALE GENOMIC DNA]</scope>
    <source>
        <strain evidence="3">DSM 24450</strain>
    </source>
</reference>
<evidence type="ECO:0000313" key="3">
    <source>
        <dbReference type="Proteomes" id="UP000199312"/>
    </source>
</evidence>
<dbReference type="PANTHER" id="PTHR34406">
    <property type="entry name" value="PROTEIN YCEI"/>
    <property type="match status" value="1"/>
</dbReference>
<dbReference type="SMART" id="SM00867">
    <property type="entry name" value="YceI"/>
    <property type="match status" value="1"/>
</dbReference>
<evidence type="ECO:0000259" key="1">
    <source>
        <dbReference type="SMART" id="SM00867"/>
    </source>
</evidence>
<dbReference type="Pfam" id="PF04264">
    <property type="entry name" value="YceI"/>
    <property type="match status" value="1"/>
</dbReference>
<dbReference type="PANTHER" id="PTHR34406:SF1">
    <property type="entry name" value="PROTEIN YCEI"/>
    <property type="match status" value="1"/>
</dbReference>
<dbReference type="InterPro" id="IPR036761">
    <property type="entry name" value="TTHA0802/YceI-like_sf"/>
</dbReference>
<name>A0A1I6Q1Y1_9FLAO</name>
<gene>
    <name evidence="2" type="ORF">SAMN04488006_1415</name>
</gene>
<proteinExistence type="predicted"/>
<dbReference type="InterPro" id="IPR007372">
    <property type="entry name" value="Lipid/polyisoprenoid-bd_YceI"/>
</dbReference>
<dbReference type="Gene3D" id="2.40.128.110">
    <property type="entry name" value="Lipid/polyisoprenoid-binding, YceI-like"/>
    <property type="match status" value="1"/>
</dbReference>
<dbReference type="STRING" id="593133.SAMN04488006_1415"/>
<dbReference type="PROSITE" id="PS51257">
    <property type="entry name" value="PROKAR_LIPOPROTEIN"/>
    <property type="match status" value="1"/>
</dbReference>
<dbReference type="OrthoDB" id="951410at2"/>
<evidence type="ECO:0000313" key="2">
    <source>
        <dbReference type="EMBL" id="SFS46433.1"/>
    </source>
</evidence>
<accession>A0A1I6Q1Y1</accession>
<dbReference type="Proteomes" id="UP000199312">
    <property type="component" value="Unassembled WGS sequence"/>
</dbReference>
<dbReference type="EMBL" id="FOZP01000003">
    <property type="protein sequence ID" value="SFS46433.1"/>
    <property type="molecule type" value="Genomic_DNA"/>
</dbReference>
<dbReference type="RefSeq" id="WP_090224206.1">
    <property type="nucleotide sequence ID" value="NZ_FOZP01000003.1"/>
</dbReference>
<dbReference type="SUPFAM" id="SSF101874">
    <property type="entry name" value="YceI-like"/>
    <property type="match status" value="1"/>
</dbReference>
<feature type="domain" description="Lipid/polyisoprenoid-binding YceI-like" evidence="1">
    <location>
        <begin position="42"/>
        <end position="212"/>
    </location>
</feature>
<organism evidence="2 3">
    <name type="scientific">Lutibacter maritimus</name>
    <dbReference type="NCBI Taxonomy" id="593133"/>
    <lineage>
        <taxon>Bacteria</taxon>
        <taxon>Pseudomonadati</taxon>
        <taxon>Bacteroidota</taxon>
        <taxon>Flavobacteriia</taxon>
        <taxon>Flavobacteriales</taxon>
        <taxon>Flavobacteriaceae</taxon>
        <taxon>Lutibacter</taxon>
    </lineage>
</organism>